<dbReference type="SUPFAM" id="SSF54523">
    <property type="entry name" value="Pili subunits"/>
    <property type="match status" value="1"/>
</dbReference>
<dbReference type="EMBL" id="CP003746">
    <property type="protein sequence ID" value="AFU98053.1"/>
    <property type="molecule type" value="Genomic_DNA"/>
</dbReference>
<evidence type="ECO:0000313" key="2">
    <source>
        <dbReference type="EMBL" id="AFU98053.1"/>
    </source>
</evidence>
<evidence type="ECO:0000256" key="1">
    <source>
        <dbReference type="SAM" id="Phobius"/>
    </source>
</evidence>
<dbReference type="HOGENOM" id="CLU_1495502_0_0_6"/>
<feature type="transmembrane region" description="Helical" evidence="1">
    <location>
        <begin position="12"/>
        <end position="32"/>
    </location>
</feature>
<dbReference type="Proteomes" id="UP000000466">
    <property type="component" value="Chromosome"/>
</dbReference>
<dbReference type="STRING" id="1117647.M5M_04230"/>
<keyword evidence="1" id="KW-1133">Transmembrane helix</keyword>
<organism evidence="2 3">
    <name type="scientific">Simiduia agarivorans (strain DSM 21679 / JCM 13881 / BCRC 17597 / SA1)</name>
    <dbReference type="NCBI Taxonomy" id="1117647"/>
    <lineage>
        <taxon>Bacteria</taxon>
        <taxon>Pseudomonadati</taxon>
        <taxon>Pseudomonadota</taxon>
        <taxon>Gammaproteobacteria</taxon>
        <taxon>Cellvibrionales</taxon>
        <taxon>Cellvibrionaceae</taxon>
        <taxon>Simiduia</taxon>
    </lineage>
</organism>
<dbReference type="InterPro" id="IPR045584">
    <property type="entry name" value="Pilin-like"/>
</dbReference>
<keyword evidence="1" id="KW-0472">Membrane</keyword>
<gene>
    <name evidence="2" type="ordered locus">M5M_04230</name>
</gene>
<dbReference type="KEGG" id="saga:M5M_04230"/>
<reference evidence="2 3" key="1">
    <citation type="journal article" date="2013" name="Genome Announc.">
        <title>Complete genome sequence of Simiduia agarivorans SA1(T), a marine bacterium able to degrade a variety of polysaccharides.</title>
        <authorList>
            <person name="Lin S.Y."/>
            <person name="Shieh W.Y."/>
            <person name="Chen J.S."/>
            <person name="Tang S.L."/>
        </authorList>
    </citation>
    <scope>NUCLEOTIDE SEQUENCE [LARGE SCALE GENOMIC DNA]</scope>
    <source>
        <strain evidence="3">DSM 21679 / JCM 13881 / BCRC 17597 / SA1</strain>
    </source>
</reference>
<proteinExistence type="predicted"/>
<dbReference type="RefSeq" id="WP_015046226.1">
    <property type="nucleotide sequence ID" value="NC_018868.3"/>
</dbReference>
<keyword evidence="1" id="KW-0812">Transmembrane</keyword>
<accession>K4KJ85</accession>
<name>K4KJ85_SIMAS</name>
<sequence length="178" mass="19799">MNLNLSGRFGLFELIVVVTLIGVLWAAGARYYGLVMDDARRTGFEAQARAFTSVVAMIHWSWAAGGTNMQPATQSRDAMVLIDQQPLYVNRYGWPTHASENLSLQPVRAEGCRQVWDTIMQNPGNTRVKAEHTSPDGIINVSVVDARRCRYEILSPGGIHSWFDYDVISGRIDVVSGR</sequence>
<dbReference type="AlphaFoldDB" id="K4KJ85"/>
<keyword evidence="3" id="KW-1185">Reference proteome</keyword>
<protein>
    <submittedName>
        <fullName evidence="2">MSHA pilin protein, MshB</fullName>
    </submittedName>
</protein>
<evidence type="ECO:0000313" key="3">
    <source>
        <dbReference type="Proteomes" id="UP000000466"/>
    </source>
</evidence>
<dbReference type="eggNOG" id="COG4969">
    <property type="taxonomic scope" value="Bacteria"/>
</dbReference>
<dbReference type="OrthoDB" id="6227360at2"/>